<dbReference type="PaxDb" id="65489-OBART06G16690.1"/>
<feature type="compositionally biased region" description="Polar residues" evidence="6">
    <location>
        <begin position="370"/>
        <end position="386"/>
    </location>
</feature>
<feature type="zinc finger region" description="C3H1-type" evidence="5">
    <location>
        <begin position="80"/>
        <end position="108"/>
    </location>
</feature>
<dbReference type="Pfam" id="PF00642">
    <property type="entry name" value="zf-CCCH"/>
    <property type="match status" value="5"/>
</dbReference>
<evidence type="ECO:0000256" key="3">
    <source>
        <dbReference type="ARBA" id="ARBA00022833"/>
    </source>
</evidence>
<feature type="domain" description="C3H1-type" evidence="7">
    <location>
        <begin position="772"/>
        <end position="800"/>
    </location>
</feature>
<dbReference type="PROSITE" id="PS50103">
    <property type="entry name" value="ZF_C3H1"/>
    <property type="match status" value="6"/>
</dbReference>
<sequence>MMQILCECCNSDHRSSSTPMATTSSSAADPAAAAISPTPSQQHASSTVTTLDDRRPAGTSSSAGETEPKAAVEPQEYPRRPGWPDCSYYVEFGSCKFGMGCLYNHPAKHAGGCDKLEHPQQPGEHDCLHYLRFGRCKYGMNCRFNHPPDRVPQQQVYFPWKACHCHHSEGKSEAEQVKLNFIGLPLRPGTGLCSYYMNRGICKFGSNCKFHHPNPGSGHEKWDDSLQTNQISSGVNIYSVLDRGELNEQPVPSKDGFQRGNSCFQPAEQIRYTRDQLFQLRETVDVPKDIMKLIQDINVELRGEDESWAPNETNYVPALSYKRFEETDSHDWHSRSSQNPVVVEEEKFRDDTREAKEPYALGWKQKQFNNQDQKSFQSDSKTQASPTLALHKAEDPWSIRRGTTPEKYKVLKTYTKLIDTREDVIDLTLEKAVAEPTLCPMYAQLCSYLNENLTAFPPKDTHCEQITFKQALSDKCQQAFEIARNVRADIYKLTGRDQEMERRDKERLVKHQILGKIRLIRDLLKQKMVPDKIVHQIAQAVTDCENFHFEPLENVDLLNIIFDGVLDSVLAGTGANKIVNAIIGTEKCSIASNDWSTSTSDESAAASPSRVVERLAASSMPQDDDWFWGPTPVVVGETTSKPQPPVAGKTKKVEEQQPRRPGEPDCSYYVKFGSCKFGISCVYNHPDPRRQHGADDKKPEQFPRRPGEPDCSYYVKFGSCKFGMNCRFNHPPRMPVPPQQEYFSGNACHCHHSEGKSKVKQVKLNVLGLPLRAGTGLCSYYMNRGICKFGTNCKFDHPDPGSDHEKWVVSSNANQVSSQVNIYSVLDRGESNERTVTSEEVHQNVDVPKDILKCCQDINVELNGEEKIWGFGAEKDHVQTPSYKRFDATDSRDWHSQSAQTHWEQKFWDNFSEAKEPYALGWKQEKFNKHDQSSFHFDSKDQRGIISGKDEVLKTLKSTLNTFTPKMFDLQKGQLIETRITSADILKDVINLIFEKVVAEPAFYSTYAQICTYLNQNLTPFPPEDCGEEITFKQALSSKCQEIFESARTVRAEIDKLIGQDREMEQRDKERVVKLETLANIHFIRALLKKKLITNKIIDHIVHAVMECGRFRFEPLGKVDLLNIIFEGMLDSDSAGAESNICVNAMIGGNKSSIAENDVEMTCKNVNRQNEEAILQKSYNEVPNNSMDPQKNYADGAFSYLVGNEKPTNFESSVRISRAGCSISEIMELVVDAGAVEGSDEHFIATLLFIKPEYREIFLTLDTRQGRLGWLKRMYKVKE</sequence>
<dbReference type="eggNOG" id="KOG1677">
    <property type="taxonomic scope" value="Eukaryota"/>
</dbReference>
<evidence type="ECO:0000256" key="2">
    <source>
        <dbReference type="ARBA" id="ARBA00022771"/>
    </source>
</evidence>
<dbReference type="SMART" id="SM00543">
    <property type="entry name" value="MIF4G"/>
    <property type="match status" value="2"/>
</dbReference>
<feature type="compositionally biased region" description="Basic and acidic residues" evidence="6">
    <location>
        <begin position="651"/>
        <end position="663"/>
    </location>
</feature>
<feature type="compositionally biased region" description="Low complexity" evidence="6">
    <location>
        <begin position="16"/>
        <end position="40"/>
    </location>
</feature>
<keyword evidence="3 5" id="KW-0862">Zinc</keyword>
<dbReference type="SUPFAM" id="SSF90229">
    <property type="entry name" value="CCCH zinc finger"/>
    <property type="match status" value="3"/>
</dbReference>
<feature type="region of interest" description="Disordered" evidence="6">
    <location>
        <begin position="634"/>
        <end position="663"/>
    </location>
</feature>
<dbReference type="Proteomes" id="UP000026960">
    <property type="component" value="Chromosome 6"/>
</dbReference>
<feature type="domain" description="C3H1-type" evidence="7">
    <location>
        <begin position="187"/>
        <end position="215"/>
    </location>
</feature>
<dbReference type="HOGENOM" id="CLU_291242_0_0_1"/>
<organism evidence="8">
    <name type="scientific">Oryza barthii</name>
    <dbReference type="NCBI Taxonomy" id="65489"/>
    <lineage>
        <taxon>Eukaryota</taxon>
        <taxon>Viridiplantae</taxon>
        <taxon>Streptophyta</taxon>
        <taxon>Embryophyta</taxon>
        <taxon>Tracheophyta</taxon>
        <taxon>Spermatophyta</taxon>
        <taxon>Magnoliopsida</taxon>
        <taxon>Liliopsida</taxon>
        <taxon>Poales</taxon>
        <taxon>Poaceae</taxon>
        <taxon>BOP clade</taxon>
        <taxon>Oryzoideae</taxon>
        <taxon>Oryzeae</taxon>
        <taxon>Oryzinae</taxon>
        <taxon>Oryza</taxon>
    </lineage>
</organism>
<dbReference type="eggNOG" id="KOG0401">
    <property type="taxonomic scope" value="Eukaryota"/>
</dbReference>
<dbReference type="EnsemblPlants" id="OBART06G16690.1">
    <property type="protein sequence ID" value="OBART06G16690.1"/>
    <property type="gene ID" value="OBART06G16690"/>
</dbReference>
<dbReference type="GO" id="GO:0003677">
    <property type="term" value="F:DNA binding"/>
    <property type="evidence" value="ECO:0007669"/>
    <property type="project" value="UniProtKB-KW"/>
</dbReference>
<feature type="zinc finger region" description="C3H1-type" evidence="5">
    <location>
        <begin position="121"/>
        <end position="149"/>
    </location>
</feature>
<dbReference type="InterPro" id="IPR003890">
    <property type="entry name" value="MIF4G-like_typ-3"/>
</dbReference>
<dbReference type="STRING" id="65489.A0A0D3GH94"/>
<dbReference type="Gene3D" id="4.10.1000.10">
    <property type="entry name" value="Zinc finger, CCCH-type"/>
    <property type="match status" value="2"/>
</dbReference>
<dbReference type="GO" id="GO:0003729">
    <property type="term" value="F:mRNA binding"/>
    <property type="evidence" value="ECO:0007669"/>
    <property type="project" value="TreeGrafter"/>
</dbReference>
<feature type="compositionally biased region" description="Polar residues" evidence="6">
    <location>
        <begin position="41"/>
        <end position="50"/>
    </location>
</feature>
<dbReference type="Pfam" id="PF02854">
    <property type="entry name" value="MIF4G"/>
    <property type="match status" value="2"/>
</dbReference>
<evidence type="ECO:0000313" key="8">
    <source>
        <dbReference type="EnsemblPlants" id="OBART06G16690.1"/>
    </source>
</evidence>
<dbReference type="InterPro" id="IPR036855">
    <property type="entry name" value="Znf_CCCH_sf"/>
</dbReference>
<dbReference type="Gene3D" id="1.25.40.180">
    <property type="match status" value="2"/>
</dbReference>
<dbReference type="PANTHER" id="PTHR12506">
    <property type="entry name" value="PROTEIN PHOSPHATASE RELATED"/>
    <property type="match status" value="1"/>
</dbReference>
<dbReference type="InterPro" id="IPR016024">
    <property type="entry name" value="ARM-type_fold"/>
</dbReference>
<dbReference type="Gramene" id="OBART06G16690.1">
    <property type="protein sequence ID" value="OBART06G16690.1"/>
    <property type="gene ID" value="OBART06G16690"/>
</dbReference>
<dbReference type="Gene3D" id="2.30.30.1190">
    <property type="match status" value="2"/>
</dbReference>
<reference evidence="8" key="2">
    <citation type="submission" date="2015-03" db="UniProtKB">
        <authorList>
            <consortium name="EnsemblPlants"/>
        </authorList>
    </citation>
    <scope>IDENTIFICATION</scope>
</reference>
<keyword evidence="1 5" id="KW-0479">Metal-binding</keyword>
<dbReference type="AlphaFoldDB" id="A0A0D3GH94"/>
<feature type="region of interest" description="Disordered" evidence="6">
    <location>
        <begin position="688"/>
        <end position="707"/>
    </location>
</feature>
<feature type="domain" description="C3H1-type" evidence="7">
    <location>
        <begin position="121"/>
        <end position="149"/>
    </location>
</feature>
<accession>A0A0D3GH94</accession>
<evidence type="ECO:0000313" key="9">
    <source>
        <dbReference type="Proteomes" id="UP000026960"/>
    </source>
</evidence>
<dbReference type="SMART" id="SM00356">
    <property type="entry name" value="ZnF_C3H1"/>
    <property type="match status" value="6"/>
</dbReference>
<feature type="domain" description="C3H1-type" evidence="7">
    <location>
        <begin position="80"/>
        <end position="108"/>
    </location>
</feature>
<feature type="domain" description="C3H1-type" evidence="7">
    <location>
        <begin position="705"/>
        <end position="733"/>
    </location>
</feature>
<keyword evidence="4" id="KW-0238">DNA-binding</keyword>
<evidence type="ECO:0000259" key="7">
    <source>
        <dbReference type="PROSITE" id="PS50103"/>
    </source>
</evidence>
<evidence type="ECO:0000256" key="4">
    <source>
        <dbReference type="ARBA" id="ARBA00023125"/>
    </source>
</evidence>
<dbReference type="GO" id="GO:0008270">
    <property type="term" value="F:zinc ion binding"/>
    <property type="evidence" value="ECO:0007669"/>
    <property type="project" value="UniProtKB-KW"/>
</dbReference>
<dbReference type="InterPro" id="IPR000571">
    <property type="entry name" value="Znf_CCCH"/>
</dbReference>
<evidence type="ECO:0000256" key="5">
    <source>
        <dbReference type="PROSITE-ProRule" id="PRU00723"/>
    </source>
</evidence>
<feature type="region of interest" description="Disordered" evidence="6">
    <location>
        <begin position="370"/>
        <end position="396"/>
    </location>
</feature>
<name>A0A0D3GH94_9ORYZ</name>
<dbReference type="SUPFAM" id="SSF48371">
    <property type="entry name" value="ARM repeat"/>
    <property type="match status" value="2"/>
</dbReference>
<feature type="zinc finger region" description="C3H1-type" evidence="5">
    <location>
        <begin position="660"/>
        <end position="688"/>
    </location>
</feature>
<reference evidence="8" key="1">
    <citation type="journal article" date="2009" name="Rice">
        <title>De Novo Next Generation Sequencing of Plant Genomes.</title>
        <authorList>
            <person name="Rounsley S."/>
            <person name="Marri P.R."/>
            <person name="Yu Y."/>
            <person name="He R."/>
            <person name="Sisneros N."/>
            <person name="Goicoechea J.L."/>
            <person name="Lee S.J."/>
            <person name="Angelova A."/>
            <person name="Kudrna D."/>
            <person name="Luo M."/>
            <person name="Affourtit J."/>
            <person name="Desany B."/>
            <person name="Knight J."/>
            <person name="Niazi F."/>
            <person name="Egholm M."/>
            <person name="Wing R.A."/>
        </authorList>
    </citation>
    <scope>NUCLEOTIDE SEQUENCE [LARGE SCALE GENOMIC DNA]</scope>
    <source>
        <strain evidence="8">cv. IRGC 105608</strain>
    </source>
</reference>
<protein>
    <recommendedName>
        <fullName evidence="7">C3H1-type domain-containing protein</fullName>
    </recommendedName>
</protein>
<feature type="domain" description="C3H1-type" evidence="7">
    <location>
        <begin position="660"/>
        <end position="688"/>
    </location>
</feature>
<feature type="zinc finger region" description="C3H1-type" evidence="5">
    <location>
        <begin position="705"/>
        <end position="733"/>
    </location>
</feature>
<proteinExistence type="predicted"/>
<feature type="region of interest" description="Disordered" evidence="6">
    <location>
        <begin position="11"/>
        <end position="77"/>
    </location>
</feature>
<feature type="zinc finger region" description="C3H1-type" evidence="5">
    <location>
        <begin position="187"/>
        <end position="215"/>
    </location>
</feature>
<keyword evidence="2 5" id="KW-0863">Zinc-finger</keyword>
<evidence type="ECO:0000256" key="1">
    <source>
        <dbReference type="ARBA" id="ARBA00022723"/>
    </source>
</evidence>
<feature type="zinc finger region" description="C3H1-type" evidence="5">
    <location>
        <begin position="772"/>
        <end position="800"/>
    </location>
</feature>
<evidence type="ECO:0000256" key="6">
    <source>
        <dbReference type="SAM" id="MobiDB-lite"/>
    </source>
</evidence>
<dbReference type="InterPro" id="IPR050974">
    <property type="entry name" value="Plant_ZF_CCCH"/>
</dbReference>
<dbReference type="PANTHER" id="PTHR12506:SF50">
    <property type="entry name" value="ZINC FINGER CCCH DOMAIN-CONTAINING PROTEIN 26"/>
    <property type="match status" value="1"/>
</dbReference>
<keyword evidence="9" id="KW-1185">Reference proteome</keyword>
<dbReference type="Pfam" id="PF14608">
    <property type="entry name" value="zf-CCCH_2"/>
    <property type="match status" value="1"/>
</dbReference>